<evidence type="ECO:0000313" key="4">
    <source>
        <dbReference type="Proteomes" id="UP000001628"/>
    </source>
</evidence>
<keyword evidence="4" id="KW-1185">Reference proteome</keyword>
<name>C1G8R6_PARBD</name>
<feature type="domain" description="AD" evidence="2">
    <location>
        <begin position="139"/>
        <end position="238"/>
    </location>
</feature>
<protein>
    <recommendedName>
        <fullName evidence="2">AD domain-containing protein</fullName>
    </recommendedName>
</protein>
<dbReference type="OrthoDB" id="1057137at2759"/>
<dbReference type="GeneID" id="22582924"/>
<dbReference type="OMA" id="CPITNLI"/>
<dbReference type="Proteomes" id="UP000001628">
    <property type="component" value="Unassembled WGS sequence"/>
</dbReference>
<dbReference type="eggNOG" id="KOG4401">
    <property type="taxonomic scope" value="Eukaryota"/>
</dbReference>
<dbReference type="AlphaFoldDB" id="C1G8R6"/>
<evidence type="ECO:0000259" key="2">
    <source>
        <dbReference type="PROSITE" id="PS52001"/>
    </source>
</evidence>
<dbReference type="EMBL" id="KN275960">
    <property type="protein sequence ID" value="EEH47568.1"/>
    <property type="molecule type" value="Genomic_DNA"/>
</dbReference>
<sequence>MAAENKRQSVGGKGPAGLVASNLGPSGTVAMEMALCGAIGARIRVTTASPASVTHEGTLFTACPITNLIAINTSPPPPTPMTSGTPALSHPSDYHIIPISRIQNFQLLSVAPHSSSSSSSSPVEQLQGPSFTNAYPSIYPLDIRALKHREATAVAKLHEREQRRGKGVSKEAQDLFDAFSRTMPARWEGTSIVVADTVVISKPYQIDNCRSLTHDDGGVSAALTRVRKVLEMERKKIELRSASAAIANSTHFSHQSRNSNNANSVTNNANSNANNGSVSTPKDRDRDARASAVAVPIANTVTRSSPPGAAAAAAAAAPATAAVAAAVANQRKGG</sequence>
<feature type="compositionally biased region" description="Low complexity" evidence="1">
    <location>
        <begin position="258"/>
        <end position="280"/>
    </location>
</feature>
<dbReference type="KEGG" id="pbn:PADG_03652"/>
<dbReference type="RefSeq" id="XP_010759539.1">
    <property type="nucleotide sequence ID" value="XM_010761237.1"/>
</dbReference>
<dbReference type="PROSITE" id="PS52001">
    <property type="entry name" value="AD"/>
    <property type="match status" value="1"/>
</dbReference>
<dbReference type="HOGENOM" id="CLU_073383_1_0_1"/>
<dbReference type="InterPro" id="IPR039683">
    <property type="entry name" value="Lsm12-like"/>
</dbReference>
<feature type="compositionally biased region" description="Polar residues" evidence="1">
    <location>
        <begin position="248"/>
        <end position="257"/>
    </location>
</feature>
<dbReference type="SMART" id="SM00995">
    <property type="entry name" value="AD"/>
    <property type="match status" value="1"/>
</dbReference>
<evidence type="ECO:0000256" key="1">
    <source>
        <dbReference type="SAM" id="MobiDB-lite"/>
    </source>
</evidence>
<proteinExistence type="predicted"/>
<reference evidence="3 4" key="1">
    <citation type="journal article" date="2011" name="PLoS Genet.">
        <title>Comparative genomic analysis of human fungal pathogens causing paracoccidioidomycosis.</title>
        <authorList>
            <person name="Desjardins C.A."/>
            <person name="Champion M.D."/>
            <person name="Holder J.W."/>
            <person name="Muszewska A."/>
            <person name="Goldberg J."/>
            <person name="Bailao A.M."/>
            <person name="Brigido M.M."/>
            <person name="Ferreira M.E."/>
            <person name="Garcia A.M."/>
            <person name="Grynberg M."/>
            <person name="Gujja S."/>
            <person name="Heiman D.I."/>
            <person name="Henn M.R."/>
            <person name="Kodira C.D."/>
            <person name="Leon-Narvaez H."/>
            <person name="Longo L.V."/>
            <person name="Ma L.J."/>
            <person name="Malavazi I."/>
            <person name="Matsuo A.L."/>
            <person name="Morais F.V."/>
            <person name="Pereira M."/>
            <person name="Rodriguez-Brito S."/>
            <person name="Sakthikumar S."/>
            <person name="Salem-Izacc S.M."/>
            <person name="Sykes S.M."/>
            <person name="Teixeira M.M."/>
            <person name="Vallejo M.C."/>
            <person name="Walter M.E."/>
            <person name="Yandava C."/>
            <person name="Young S."/>
            <person name="Zeng Q."/>
            <person name="Zucker J."/>
            <person name="Felipe M.S."/>
            <person name="Goldman G.H."/>
            <person name="Haas B.J."/>
            <person name="McEwen J.G."/>
            <person name="Nino-Vega G."/>
            <person name="Puccia R."/>
            <person name="San-Blas G."/>
            <person name="Soares C.M."/>
            <person name="Birren B.W."/>
            <person name="Cuomo C.A."/>
        </authorList>
    </citation>
    <scope>NUCLEOTIDE SEQUENCE [LARGE SCALE GENOMIC DNA]</scope>
    <source>
        <strain evidence="3 4">Pb18</strain>
    </source>
</reference>
<dbReference type="InterPro" id="IPR019181">
    <property type="entry name" value="LSM12_ABD"/>
</dbReference>
<dbReference type="PANTHER" id="PTHR13542">
    <property type="entry name" value="LSM12 HOMOLOG"/>
    <property type="match status" value="1"/>
</dbReference>
<accession>C1G8R6</accession>
<dbReference type="VEuPathDB" id="FungiDB:PADG_03652"/>
<dbReference type="Pfam" id="PF09793">
    <property type="entry name" value="AD"/>
    <property type="match status" value="1"/>
</dbReference>
<dbReference type="InParanoid" id="C1G8R6"/>
<evidence type="ECO:0000313" key="3">
    <source>
        <dbReference type="EMBL" id="EEH47568.1"/>
    </source>
</evidence>
<gene>
    <name evidence="3" type="ORF">PADG_03652</name>
</gene>
<feature type="region of interest" description="Disordered" evidence="1">
    <location>
        <begin position="248"/>
        <end position="290"/>
    </location>
</feature>
<dbReference type="InterPro" id="IPR047574">
    <property type="entry name" value="AD"/>
</dbReference>
<dbReference type="FunCoup" id="C1G8R6">
    <property type="interactions" value="610"/>
</dbReference>
<organism evidence="3 4">
    <name type="scientific">Paracoccidioides brasiliensis (strain Pb18)</name>
    <dbReference type="NCBI Taxonomy" id="502780"/>
    <lineage>
        <taxon>Eukaryota</taxon>
        <taxon>Fungi</taxon>
        <taxon>Dikarya</taxon>
        <taxon>Ascomycota</taxon>
        <taxon>Pezizomycotina</taxon>
        <taxon>Eurotiomycetes</taxon>
        <taxon>Eurotiomycetidae</taxon>
        <taxon>Onygenales</taxon>
        <taxon>Ajellomycetaceae</taxon>
        <taxon>Paracoccidioides</taxon>
    </lineage>
</organism>
<dbReference type="STRING" id="502780.C1G8R6"/>